<dbReference type="OrthoDB" id="10678233at2759"/>
<feature type="coiled-coil region" evidence="1">
    <location>
        <begin position="388"/>
        <end position="415"/>
    </location>
</feature>
<dbReference type="Proteomes" id="UP000249402">
    <property type="component" value="Unassembled WGS sequence"/>
</dbReference>
<keyword evidence="4" id="KW-1185">Reference proteome</keyword>
<protein>
    <submittedName>
        <fullName evidence="3">Uncharacterized protein</fullName>
    </submittedName>
</protein>
<feature type="compositionally biased region" description="Polar residues" evidence="2">
    <location>
        <begin position="70"/>
        <end position="82"/>
    </location>
</feature>
<dbReference type="VEuPathDB" id="FungiDB:BO80DRAFT_487692"/>
<feature type="region of interest" description="Disordered" evidence="2">
    <location>
        <begin position="1"/>
        <end position="91"/>
    </location>
</feature>
<feature type="region of interest" description="Disordered" evidence="2">
    <location>
        <begin position="222"/>
        <end position="287"/>
    </location>
</feature>
<reference evidence="3 4" key="1">
    <citation type="submission" date="2018-02" db="EMBL/GenBank/DDBJ databases">
        <title>The genomes of Aspergillus section Nigri reveals drivers in fungal speciation.</title>
        <authorList>
            <consortium name="DOE Joint Genome Institute"/>
            <person name="Vesth T.C."/>
            <person name="Nybo J."/>
            <person name="Theobald S."/>
            <person name="Brandl J."/>
            <person name="Frisvad J.C."/>
            <person name="Nielsen K.F."/>
            <person name="Lyhne E.K."/>
            <person name="Kogle M.E."/>
            <person name="Kuo A."/>
            <person name="Riley R."/>
            <person name="Clum A."/>
            <person name="Nolan M."/>
            <person name="Lipzen A."/>
            <person name="Salamov A."/>
            <person name="Henrissat B."/>
            <person name="Wiebenga A."/>
            <person name="De vries R.P."/>
            <person name="Grigoriev I.V."/>
            <person name="Mortensen U.H."/>
            <person name="Andersen M.R."/>
            <person name="Baker S.E."/>
        </authorList>
    </citation>
    <scope>NUCLEOTIDE SEQUENCE [LARGE SCALE GENOMIC DNA]</scope>
    <source>
        <strain evidence="3 4">CBS 121593</strain>
    </source>
</reference>
<dbReference type="EMBL" id="KZ824426">
    <property type="protein sequence ID" value="RAL03893.1"/>
    <property type="molecule type" value="Genomic_DNA"/>
</dbReference>
<accession>A0A395H8P4</accession>
<gene>
    <name evidence="3" type="ORF">BO80DRAFT_487692</name>
</gene>
<evidence type="ECO:0000256" key="2">
    <source>
        <dbReference type="SAM" id="MobiDB-lite"/>
    </source>
</evidence>
<evidence type="ECO:0000313" key="3">
    <source>
        <dbReference type="EMBL" id="RAL03893.1"/>
    </source>
</evidence>
<organism evidence="3 4">
    <name type="scientific">Aspergillus ibericus CBS 121593</name>
    <dbReference type="NCBI Taxonomy" id="1448316"/>
    <lineage>
        <taxon>Eukaryota</taxon>
        <taxon>Fungi</taxon>
        <taxon>Dikarya</taxon>
        <taxon>Ascomycota</taxon>
        <taxon>Pezizomycotina</taxon>
        <taxon>Eurotiomycetes</taxon>
        <taxon>Eurotiomycetidae</taxon>
        <taxon>Eurotiales</taxon>
        <taxon>Aspergillaceae</taxon>
        <taxon>Aspergillus</taxon>
        <taxon>Aspergillus subgen. Circumdati</taxon>
    </lineage>
</organism>
<feature type="compositionally biased region" description="Basic and acidic residues" evidence="2">
    <location>
        <begin position="57"/>
        <end position="69"/>
    </location>
</feature>
<feature type="compositionally biased region" description="Polar residues" evidence="2">
    <location>
        <begin position="261"/>
        <end position="273"/>
    </location>
</feature>
<sequence>MSYTPDPSLPHPQLSDIDEEFELLDVSETKHDPNPKTSKSKSIGRGTVTGSDASNEPETKTRIETKMEIKNNNTPMTDTNTKSKSRTHLPNLNYYEPTPRPSPSSEIIHENTFPVIDYTIPIPIPNPHNETNNDPQIPLLEESYLERLRSLKADTKTQTTPTTTTETNEPKPEYDFEFGTHTTPDPTQIFSPSPHPRTASTNFTYHPFFGTPPNIASSIPNQGGNWPGAGPGLPPRPDRPFRFRGGNHHGMTFEAADEFPSVNSPSKANSTNPTPDPFQGNEPLLKSLNPTETLNETFTKLAHYFTIFPEEPLERRTLIVRELVTALSLISKRTEAGELDFGDVTAGEKVMVVVRVLALRLGLGEWERGLEVREREVKMKMKMKMEGEVEVEGEVKRLEEELGKAKKTIEGLRKENRWLVWERGN</sequence>
<feature type="compositionally biased region" description="Acidic residues" evidence="2">
    <location>
        <begin position="16"/>
        <end position="25"/>
    </location>
</feature>
<dbReference type="RefSeq" id="XP_025578220.1">
    <property type="nucleotide sequence ID" value="XM_025723557.1"/>
</dbReference>
<evidence type="ECO:0000256" key="1">
    <source>
        <dbReference type="SAM" id="Coils"/>
    </source>
</evidence>
<evidence type="ECO:0000313" key="4">
    <source>
        <dbReference type="Proteomes" id="UP000249402"/>
    </source>
</evidence>
<dbReference type="GeneID" id="37228422"/>
<name>A0A395H8P4_9EURO</name>
<keyword evidence="1" id="KW-0175">Coiled coil</keyword>
<proteinExistence type="predicted"/>
<dbReference type="AlphaFoldDB" id="A0A395H8P4"/>